<comment type="caution">
    <text evidence="4">The sequence shown here is derived from an EMBL/GenBank/DDBJ whole genome shotgun (WGS) entry which is preliminary data.</text>
</comment>
<evidence type="ECO:0000256" key="2">
    <source>
        <dbReference type="SAM" id="SignalP"/>
    </source>
</evidence>
<reference evidence="4 5" key="1">
    <citation type="submission" date="2018-11" db="EMBL/GenBank/DDBJ databases">
        <title>Microbial catabolism of amino acid.</title>
        <authorList>
            <person name="Hibi M."/>
            <person name="Ogawa J."/>
        </authorList>
    </citation>
    <scope>NUCLEOTIDE SEQUENCE [LARGE SCALE GENOMIC DNA]</scope>
    <source>
        <strain evidence="4 5">C31-06</strain>
    </source>
</reference>
<dbReference type="PANTHER" id="PTHR46825">
    <property type="entry name" value="D-ALANYL-D-ALANINE-CARBOXYPEPTIDASE/ENDOPEPTIDASE AMPH"/>
    <property type="match status" value="1"/>
</dbReference>
<feature type="compositionally biased region" description="Low complexity" evidence="1">
    <location>
        <begin position="413"/>
        <end position="433"/>
    </location>
</feature>
<gene>
    <name evidence="4" type="ORF">Rhow_006213</name>
</gene>
<keyword evidence="4" id="KW-0645">Protease</keyword>
<dbReference type="OrthoDB" id="3174977at2"/>
<dbReference type="Proteomes" id="UP000287519">
    <property type="component" value="Unassembled WGS sequence"/>
</dbReference>
<dbReference type="GO" id="GO:0004180">
    <property type="term" value="F:carboxypeptidase activity"/>
    <property type="evidence" value="ECO:0007669"/>
    <property type="project" value="UniProtKB-KW"/>
</dbReference>
<dbReference type="Gene3D" id="3.40.710.10">
    <property type="entry name" value="DD-peptidase/beta-lactamase superfamily"/>
    <property type="match status" value="1"/>
</dbReference>
<sequence length="440" mass="46324">MTAQVVTKTNRRRGLAAVAAALLLVVTAACSDDSSSTGTSATSTTTQAGSAGAEAGAAQIDPGVADRLNEAIEKTMSMAAIPGAIVGVWGPDGDYVKAFGVADKSTGAPMETDFYHRIGSVTKTFTVTGLLQLVDEDKVALDDPISKYVEGVPAGDQITLRQLARMQSGLPNYTANKDFQQALLSDPMREFTPPELLGYAFTQPASFPPGQGFEYSNTNTVLLGLVVEKVSGIPLPEYVSQKILQPLKMADTSFPTTNAFPEPHAQGYTEQTLDEKEAVATDWNPSWGWAAGAMISTLDDLRIWAPALATGTLLQPATQAQRLETVTAPGLASDVGYGLGIFDIAGWIGHNGSLPGYQTVCMYLPETETTVAIMLNTDIPYEDSEPSTALAGAVTEVISPEHIYRLRPEVQNPDASSPATPTPSETPAQAPSTTPAPPTS</sequence>
<evidence type="ECO:0000313" key="4">
    <source>
        <dbReference type="EMBL" id="GCE42274.1"/>
    </source>
</evidence>
<organism evidence="4 5">
    <name type="scientific">Rhodococcus wratislaviensis</name>
    <name type="common">Tsukamurella wratislaviensis</name>
    <dbReference type="NCBI Taxonomy" id="44752"/>
    <lineage>
        <taxon>Bacteria</taxon>
        <taxon>Bacillati</taxon>
        <taxon>Actinomycetota</taxon>
        <taxon>Actinomycetes</taxon>
        <taxon>Mycobacteriales</taxon>
        <taxon>Nocardiaceae</taxon>
        <taxon>Rhodococcus</taxon>
    </lineage>
</organism>
<feature type="region of interest" description="Disordered" evidence="1">
    <location>
        <begin position="32"/>
        <end position="56"/>
    </location>
</feature>
<accession>A0A402CFC9</accession>
<dbReference type="AlphaFoldDB" id="A0A402CFC9"/>
<name>A0A402CFC9_RHOWR</name>
<keyword evidence="5" id="KW-1185">Reference proteome</keyword>
<keyword evidence="4" id="KW-0378">Hydrolase</keyword>
<evidence type="ECO:0000313" key="5">
    <source>
        <dbReference type="Proteomes" id="UP000287519"/>
    </source>
</evidence>
<dbReference type="SUPFAM" id="SSF56601">
    <property type="entry name" value="beta-lactamase/transpeptidase-like"/>
    <property type="match status" value="1"/>
</dbReference>
<dbReference type="InterPro" id="IPR012338">
    <property type="entry name" value="Beta-lactam/transpept-like"/>
</dbReference>
<dbReference type="RefSeq" id="WP_124394255.1">
    <property type="nucleotide sequence ID" value="NZ_BHYM01000053.1"/>
</dbReference>
<proteinExistence type="predicted"/>
<dbReference type="PANTHER" id="PTHR46825:SF7">
    <property type="entry name" value="D-ALANYL-D-ALANINE CARBOXYPEPTIDASE"/>
    <property type="match status" value="1"/>
</dbReference>
<evidence type="ECO:0000256" key="1">
    <source>
        <dbReference type="SAM" id="MobiDB-lite"/>
    </source>
</evidence>
<protein>
    <submittedName>
        <fullName evidence="4">Serine-type D-Ala-D-Ala carboxypeptidase</fullName>
    </submittedName>
</protein>
<feature type="chain" id="PRO_5019422620" evidence="2">
    <location>
        <begin position="32"/>
        <end position="440"/>
    </location>
</feature>
<keyword evidence="4" id="KW-0121">Carboxypeptidase</keyword>
<dbReference type="InterPro" id="IPR001466">
    <property type="entry name" value="Beta-lactam-related"/>
</dbReference>
<dbReference type="EMBL" id="BHYM01000053">
    <property type="protein sequence ID" value="GCE42274.1"/>
    <property type="molecule type" value="Genomic_DNA"/>
</dbReference>
<feature type="region of interest" description="Disordered" evidence="1">
    <location>
        <begin position="404"/>
        <end position="440"/>
    </location>
</feature>
<evidence type="ECO:0000259" key="3">
    <source>
        <dbReference type="Pfam" id="PF00144"/>
    </source>
</evidence>
<feature type="domain" description="Beta-lactamase-related" evidence="3">
    <location>
        <begin position="69"/>
        <end position="385"/>
    </location>
</feature>
<dbReference type="InterPro" id="IPR050491">
    <property type="entry name" value="AmpC-like"/>
</dbReference>
<keyword evidence="2" id="KW-0732">Signal</keyword>
<dbReference type="Pfam" id="PF00144">
    <property type="entry name" value="Beta-lactamase"/>
    <property type="match status" value="1"/>
</dbReference>
<feature type="signal peptide" evidence="2">
    <location>
        <begin position="1"/>
        <end position="31"/>
    </location>
</feature>